<dbReference type="InParanoid" id="C1GN55"/>
<name>C1GN55_PARBD</name>
<keyword evidence="3" id="KW-1185">Reference proteome</keyword>
<evidence type="ECO:0000313" key="2">
    <source>
        <dbReference type="EMBL" id="EEH46257.1"/>
    </source>
</evidence>
<dbReference type="RefSeq" id="XP_010763997.1">
    <property type="nucleotide sequence ID" value="XM_010765695.1"/>
</dbReference>
<evidence type="ECO:0000256" key="1">
    <source>
        <dbReference type="SAM" id="MobiDB-lite"/>
    </source>
</evidence>
<dbReference type="HOGENOM" id="CLU_2776630_0_0_1"/>
<dbReference type="eggNOG" id="ENOG502RR09">
    <property type="taxonomic scope" value="Eukaryota"/>
</dbReference>
<dbReference type="AlphaFoldDB" id="C1GN55"/>
<organism evidence="2 3">
    <name type="scientific">Paracoccidioides brasiliensis (strain Pb18)</name>
    <dbReference type="NCBI Taxonomy" id="502780"/>
    <lineage>
        <taxon>Eukaryota</taxon>
        <taxon>Fungi</taxon>
        <taxon>Dikarya</taxon>
        <taxon>Ascomycota</taxon>
        <taxon>Pezizomycotina</taxon>
        <taxon>Eurotiomycetes</taxon>
        <taxon>Eurotiomycetidae</taxon>
        <taxon>Onygenales</taxon>
        <taxon>Ajellomycetaceae</taxon>
        <taxon>Paracoccidioides</taxon>
    </lineage>
</organism>
<dbReference type="Proteomes" id="UP000001628">
    <property type="component" value="Unassembled WGS sequence"/>
</dbReference>
<sequence length="69" mass="7198">MSHHVAAITVGAMTAIILPSCNLAISQRTSICPKAGTTKKKVGRETERKKLFVHDPGAGVPGSQLKSAT</sequence>
<dbReference type="GeneID" id="22586899"/>
<reference evidence="2 3" key="1">
    <citation type="journal article" date="2011" name="PLoS Genet.">
        <title>Comparative genomic analysis of human fungal pathogens causing paracoccidioidomycosis.</title>
        <authorList>
            <person name="Desjardins C.A."/>
            <person name="Champion M.D."/>
            <person name="Holder J.W."/>
            <person name="Muszewska A."/>
            <person name="Goldberg J."/>
            <person name="Bailao A.M."/>
            <person name="Brigido M.M."/>
            <person name="Ferreira M.E."/>
            <person name="Garcia A.M."/>
            <person name="Grynberg M."/>
            <person name="Gujja S."/>
            <person name="Heiman D.I."/>
            <person name="Henn M.R."/>
            <person name="Kodira C.D."/>
            <person name="Leon-Narvaez H."/>
            <person name="Longo L.V."/>
            <person name="Ma L.J."/>
            <person name="Malavazi I."/>
            <person name="Matsuo A.L."/>
            <person name="Morais F.V."/>
            <person name="Pereira M."/>
            <person name="Rodriguez-Brito S."/>
            <person name="Sakthikumar S."/>
            <person name="Salem-Izacc S.M."/>
            <person name="Sykes S.M."/>
            <person name="Teixeira M.M."/>
            <person name="Vallejo M.C."/>
            <person name="Walter M.E."/>
            <person name="Yandava C."/>
            <person name="Young S."/>
            <person name="Zeng Q."/>
            <person name="Zucker J."/>
            <person name="Felipe M.S."/>
            <person name="Goldman G.H."/>
            <person name="Haas B.J."/>
            <person name="McEwen J.G."/>
            <person name="Nino-Vega G."/>
            <person name="Puccia R."/>
            <person name="San-Blas G."/>
            <person name="Soares C.M."/>
            <person name="Birren B.W."/>
            <person name="Cuomo C.A."/>
        </authorList>
    </citation>
    <scope>NUCLEOTIDE SEQUENCE [LARGE SCALE GENOMIC DNA]</scope>
    <source>
        <strain evidence="2 3">Pb18</strain>
    </source>
</reference>
<proteinExistence type="predicted"/>
<evidence type="ECO:0000313" key="3">
    <source>
        <dbReference type="Proteomes" id="UP000001628"/>
    </source>
</evidence>
<protein>
    <submittedName>
        <fullName evidence="2">Uncharacterized protein</fullName>
    </submittedName>
</protein>
<dbReference type="EMBL" id="KN275987">
    <property type="protein sequence ID" value="EEH46257.1"/>
    <property type="molecule type" value="Genomic_DNA"/>
</dbReference>
<feature type="compositionally biased region" description="Basic and acidic residues" evidence="1">
    <location>
        <begin position="43"/>
        <end position="53"/>
    </location>
</feature>
<dbReference type="VEuPathDB" id="FungiDB:PADG_08699"/>
<feature type="region of interest" description="Disordered" evidence="1">
    <location>
        <begin position="39"/>
        <end position="69"/>
    </location>
</feature>
<accession>C1GN55</accession>
<gene>
    <name evidence="2" type="ORF">PADG_08699</name>
</gene>
<dbReference type="KEGG" id="pbn:PADG_08699"/>